<dbReference type="InterPro" id="IPR036047">
    <property type="entry name" value="F-box-like_dom_sf"/>
</dbReference>
<dbReference type="Pfam" id="PF00646">
    <property type="entry name" value="F-box"/>
    <property type="match status" value="1"/>
</dbReference>
<dbReference type="Pfam" id="PF23622">
    <property type="entry name" value="LRR_At1g61320_AtMIF1"/>
    <property type="match status" value="1"/>
</dbReference>
<dbReference type="AlphaFoldDB" id="A0AAQ3UPI0"/>
<feature type="domain" description="F-box" evidence="1">
    <location>
        <begin position="32"/>
        <end position="68"/>
    </location>
</feature>
<dbReference type="InterPro" id="IPR032675">
    <property type="entry name" value="LRR_dom_sf"/>
</dbReference>
<dbReference type="PANTHER" id="PTHR34145:SF46">
    <property type="entry name" value="OS06G0716467 PROTEIN"/>
    <property type="match status" value="1"/>
</dbReference>
<reference evidence="2 3" key="1">
    <citation type="submission" date="2024-02" db="EMBL/GenBank/DDBJ databases">
        <title>High-quality chromosome-scale genome assembly of Pensacola bahiagrass (Paspalum notatum Flugge var. saurae).</title>
        <authorList>
            <person name="Vega J.M."/>
            <person name="Podio M."/>
            <person name="Orjuela J."/>
            <person name="Siena L.A."/>
            <person name="Pessino S.C."/>
            <person name="Combes M.C."/>
            <person name="Mariac C."/>
            <person name="Albertini E."/>
            <person name="Pupilli F."/>
            <person name="Ortiz J.P.A."/>
            <person name="Leblanc O."/>
        </authorList>
    </citation>
    <scope>NUCLEOTIDE SEQUENCE [LARGE SCALE GENOMIC DNA]</scope>
    <source>
        <strain evidence="2">R1</strain>
        <tissue evidence="2">Leaf</tissue>
    </source>
</reference>
<dbReference type="SUPFAM" id="SSF52047">
    <property type="entry name" value="RNI-like"/>
    <property type="match status" value="1"/>
</dbReference>
<gene>
    <name evidence="2" type="ORF">U9M48_040953</name>
</gene>
<organism evidence="2 3">
    <name type="scientific">Paspalum notatum var. saurae</name>
    <dbReference type="NCBI Taxonomy" id="547442"/>
    <lineage>
        <taxon>Eukaryota</taxon>
        <taxon>Viridiplantae</taxon>
        <taxon>Streptophyta</taxon>
        <taxon>Embryophyta</taxon>
        <taxon>Tracheophyta</taxon>
        <taxon>Spermatophyta</taxon>
        <taxon>Magnoliopsida</taxon>
        <taxon>Liliopsida</taxon>
        <taxon>Poales</taxon>
        <taxon>Poaceae</taxon>
        <taxon>PACMAD clade</taxon>
        <taxon>Panicoideae</taxon>
        <taxon>Andropogonodae</taxon>
        <taxon>Paspaleae</taxon>
        <taxon>Paspalinae</taxon>
        <taxon>Paspalum</taxon>
    </lineage>
</organism>
<dbReference type="InterPro" id="IPR055357">
    <property type="entry name" value="LRR_At1g61320_AtMIF1"/>
</dbReference>
<name>A0AAQ3UPI0_PASNO</name>
<proteinExistence type="predicted"/>
<evidence type="ECO:0000313" key="2">
    <source>
        <dbReference type="EMBL" id="WVZ95153.1"/>
    </source>
</evidence>
<sequence>MEHLPEQQHMEGEGAAKLRRLERSCGLNGGSSFHLEDLPMEIQPLVLSLLSLKKAASTSIVSRNWRKLWTWYPNLCFDGSRDGPADKYGLKIETEKFIETVDSIIRQHSGIGLNKFGIRCNLRKNSSDVLDRWICFATESKAKVIDMNLGPKRNNVGPSKQAYGFPLEAFGAQDCPFIHSLSLNNVSIKPHLDICGFTKLRFLHLDCVQIIGDLPGLLLNCCSLEDLEVIACLGVTCLNIPHQLDKLRHLLISDTRVQMIELNAPHLSDFGYQGEVIPIVLHGCSKLQKATLNFHHTWNEEEHNKVLGHAFNGIPSISTVKVLNVRAYTHIKQPVWSSQVHTLIRPTCMFMNLRHLNYEIAIFTNFPNSYDGILRMAQYLALVPQLETLELHMFYARNDSSCWHGEVVSFPMRGLDRLKMVYMSGFRCYRAQMDLLCGILQMAAALEHVTIDPIARVQFRSAHASLLIPDENKICEWAHGASERFGKAINAKANGILQMGAVLQHVTIDPIARVQFRSAYAGLFIPDEDEICEWAHGASERFGKAINERCLSIKKMN</sequence>
<dbReference type="PANTHER" id="PTHR34145">
    <property type="entry name" value="OS02G0105600 PROTEIN"/>
    <property type="match status" value="1"/>
</dbReference>
<dbReference type="InterPro" id="IPR001810">
    <property type="entry name" value="F-box_dom"/>
</dbReference>
<evidence type="ECO:0000313" key="3">
    <source>
        <dbReference type="Proteomes" id="UP001341281"/>
    </source>
</evidence>
<dbReference type="PROSITE" id="PS50181">
    <property type="entry name" value="FBOX"/>
    <property type="match status" value="1"/>
</dbReference>
<dbReference type="Gene3D" id="3.80.10.10">
    <property type="entry name" value="Ribonuclease Inhibitor"/>
    <property type="match status" value="1"/>
</dbReference>
<keyword evidence="3" id="KW-1185">Reference proteome</keyword>
<dbReference type="Proteomes" id="UP001341281">
    <property type="component" value="Chromosome 09"/>
</dbReference>
<accession>A0AAQ3UPI0</accession>
<dbReference type="EMBL" id="CP144753">
    <property type="protein sequence ID" value="WVZ95153.1"/>
    <property type="molecule type" value="Genomic_DNA"/>
</dbReference>
<dbReference type="SUPFAM" id="SSF81383">
    <property type="entry name" value="F-box domain"/>
    <property type="match status" value="1"/>
</dbReference>
<protein>
    <recommendedName>
        <fullName evidence="1">F-box domain-containing protein</fullName>
    </recommendedName>
</protein>
<dbReference type="InterPro" id="IPR053772">
    <property type="entry name" value="At1g61320/At1g61330-like"/>
</dbReference>
<evidence type="ECO:0000259" key="1">
    <source>
        <dbReference type="PROSITE" id="PS50181"/>
    </source>
</evidence>